<accession>D3KGL0</accession>
<dbReference type="HOGENOM" id="CLU_369830_0_0_1"/>
<protein>
    <submittedName>
        <fullName evidence="2">Uncharacterized protein</fullName>
    </submittedName>
</protein>
<gene>
    <name evidence="2" type="ORF">GL50803_0017405</name>
</gene>
<dbReference type="VEuPathDB" id="GiardiaDB:GL50803_17405"/>
<dbReference type="OMA" id="AWIDLSE"/>
<evidence type="ECO:0000313" key="2">
    <source>
        <dbReference type="EMBL" id="KAE8302427.1"/>
    </source>
</evidence>
<name>D3KGL0_GIAIC</name>
<keyword evidence="3" id="KW-1185">Reference proteome</keyword>
<comment type="caution">
    <text evidence="2">The sequence shown here is derived from an EMBL/GenBank/DDBJ whole genome shotgun (WGS) entry which is preliminary data.</text>
</comment>
<evidence type="ECO:0000256" key="1">
    <source>
        <dbReference type="SAM" id="MobiDB-lite"/>
    </source>
</evidence>
<organism evidence="2 3">
    <name type="scientific">Giardia intestinalis (strain ATCC 50803 / WB clone C6)</name>
    <name type="common">Giardia lamblia</name>
    <dbReference type="NCBI Taxonomy" id="184922"/>
    <lineage>
        <taxon>Eukaryota</taxon>
        <taxon>Metamonada</taxon>
        <taxon>Diplomonadida</taxon>
        <taxon>Hexamitidae</taxon>
        <taxon>Giardiinae</taxon>
        <taxon>Giardia</taxon>
    </lineage>
</organism>
<dbReference type="AlphaFoldDB" id="D3KGL0"/>
<proteinExistence type="predicted"/>
<sequence length="753" mass="83096">MAHLRTASHTDEISKVGAVPGSHTRNRIPSQRSDCSEHTATDFSQRLKSVTNKARRDSAHGDYLYSCLEAAAPWLPSVKDSEYYFLYPKNIALMSNISGILVMVIRSSTLNTLQDSNVQRSIAYEIVTRIEPCSKGKRAAGLFPGEVASGNEYQSEISIGVRLGDKDYTDTHGPFSCLDSDISAFCSLLSTTTTRYKKLSGISVENAIVHSIKNLNMSCSASYDDETRIVVQTDLMRSLLFNMSTPRFPRGRQGMAAYTVVNDLSFRQYGRYSCQIFLRRVLLLTATLVSTPTFELCDSKNISSHRSNKVTANFPDVVVKLQNPFIFSSSEFFPWWSNYNPSLSTPIPSDQTILSPDVLASYFHVPLHANCGPTSSVTGTFTEPGPEVFNVLGNVVVNTLTLQTGANSSTPSEKILKNIDHTKVPSATAPFVPGTRILGGATDIYRRSSVRYEANPQSLLVPVTNTESGLVKGPHVNSASMLPAEQALKDMKDSCIGQLNQKCDLDNTYEFSAYQSNEELLDVCNANAYAKVVDKEDLSELSRSDSPIVQNKRPMTSFSRSKPKLVFGKLLKKKDESKEEALPPFLSVAATKDGLKHEPKLVAQTTCNGTETYKRITAVTSTTESPINYTKVMVSQCAKKQCNEPFSNRGPNGEDKFYHLKFKCGDGTILVYVEFTKEYGGLAEGHVIMGQSHFQWDVTIIAGPQVLDLLVGGKYVDSIHLSSVGDYNICFKLLDRGAWIDLSENYDVFARVL</sequence>
<reference evidence="2 3" key="1">
    <citation type="journal article" date="2007" name="Science">
        <title>Genomic minimalism in the early diverging intestinal parasite Giardia lamblia.</title>
        <authorList>
            <person name="Morrison H.G."/>
            <person name="McArthur A.G."/>
            <person name="Gillin F.D."/>
            <person name="Aley S.B."/>
            <person name="Adam R.D."/>
            <person name="Olsen G.J."/>
            <person name="Best A.A."/>
            <person name="Cande W.Z."/>
            <person name="Chen F."/>
            <person name="Cipriano M.J."/>
            <person name="Davids B.J."/>
            <person name="Dawson S.C."/>
            <person name="Elmendorf H.G."/>
            <person name="Hehl A.B."/>
            <person name="Holder M.E."/>
            <person name="Huse S.M."/>
            <person name="Kim U.U."/>
            <person name="Lasek-Nesselquist E."/>
            <person name="Manning G."/>
            <person name="Nigam A."/>
            <person name="Nixon J.E."/>
            <person name="Palm D."/>
            <person name="Passamaneck N.E."/>
            <person name="Prabhu A."/>
            <person name="Reich C.I."/>
            <person name="Reiner D.S."/>
            <person name="Samuelson J."/>
            <person name="Svard S.G."/>
            <person name="Sogin M.L."/>
        </authorList>
    </citation>
    <scope>NUCLEOTIDE SEQUENCE [LARGE SCALE GENOMIC DNA]</scope>
    <source>
        <strain evidence="2 3">WB C6</strain>
    </source>
</reference>
<dbReference type="Proteomes" id="UP000001548">
    <property type="component" value="Unassembled WGS sequence"/>
</dbReference>
<evidence type="ECO:0000313" key="3">
    <source>
        <dbReference type="Proteomes" id="UP000001548"/>
    </source>
</evidence>
<dbReference type="EMBL" id="AACB03000004">
    <property type="protein sequence ID" value="KAE8302427.1"/>
    <property type="molecule type" value="Genomic_DNA"/>
</dbReference>
<feature type="region of interest" description="Disordered" evidence="1">
    <location>
        <begin position="1"/>
        <end position="41"/>
    </location>
</feature>